<dbReference type="EMBL" id="CAJVCH010023015">
    <property type="protein sequence ID" value="CAG7693766.1"/>
    <property type="molecule type" value="Genomic_DNA"/>
</dbReference>
<dbReference type="InterPro" id="IPR002999">
    <property type="entry name" value="Tudor"/>
</dbReference>
<accession>A0A8J2J4H0</accession>
<comment type="caution">
    <text evidence="2">The sequence shown here is derived from an EMBL/GenBank/DDBJ whole genome shotgun (WGS) entry which is preliminary data.</text>
</comment>
<dbReference type="AlphaFoldDB" id="A0A8J2J4H0"/>
<gene>
    <name evidence="2" type="ORF">AFUS01_LOCUS3795</name>
</gene>
<dbReference type="Proteomes" id="UP000708208">
    <property type="component" value="Unassembled WGS sequence"/>
</dbReference>
<evidence type="ECO:0000313" key="3">
    <source>
        <dbReference type="Proteomes" id="UP000708208"/>
    </source>
</evidence>
<reference evidence="2" key="1">
    <citation type="submission" date="2021-06" db="EMBL/GenBank/DDBJ databases">
        <authorList>
            <person name="Hodson N. C."/>
            <person name="Mongue J. A."/>
            <person name="Jaron S. K."/>
        </authorList>
    </citation>
    <scope>NUCLEOTIDE SEQUENCE</scope>
</reference>
<dbReference type="Pfam" id="PF00567">
    <property type="entry name" value="TUDOR"/>
    <property type="match status" value="1"/>
</dbReference>
<proteinExistence type="predicted"/>
<evidence type="ECO:0000259" key="1">
    <source>
        <dbReference type="Pfam" id="PF00567"/>
    </source>
</evidence>
<name>A0A8J2J4H0_9HEXA</name>
<sequence>MCNSRKRLGVYDNLFVGIWNANEVNYYKILSVQDLDNFVVEPQASTTWLESMQDLYNRSQEGLQIKTTHVFKNYLYAYKDHVSKKWHRVRVDATSLWHGTALVHFIDEGEEKEVYISDLLHLETSFWSIAPLVIKAKLGGIFPPGELPAWPRESIDKFKELCKPGDMFCGVSIHTEGQRISLVLFNNRPQTASTMGGVSLQMYLVELGLARTTERFECCKDYEDFRTIAFPSVKSSFSNS</sequence>
<evidence type="ECO:0000313" key="2">
    <source>
        <dbReference type="EMBL" id="CAG7693766.1"/>
    </source>
</evidence>
<feature type="domain" description="Tudor" evidence="1">
    <location>
        <begin position="47"/>
        <end position="139"/>
    </location>
</feature>
<organism evidence="2 3">
    <name type="scientific">Allacma fusca</name>
    <dbReference type="NCBI Taxonomy" id="39272"/>
    <lineage>
        <taxon>Eukaryota</taxon>
        <taxon>Metazoa</taxon>
        <taxon>Ecdysozoa</taxon>
        <taxon>Arthropoda</taxon>
        <taxon>Hexapoda</taxon>
        <taxon>Collembola</taxon>
        <taxon>Symphypleona</taxon>
        <taxon>Sminthuridae</taxon>
        <taxon>Allacma</taxon>
    </lineage>
</organism>
<protein>
    <recommendedName>
        <fullName evidence="1">Tudor domain-containing protein</fullName>
    </recommendedName>
</protein>
<keyword evidence="3" id="KW-1185">Reference proteome</keyword>